<dbReference type="Proteomes" id="UP001233360">
    <property type="component" value="Unassembled WGS sequence"/>
</dbReference>
<evidence type="ECO:0000313" key="9">
    <source>
        <dbReference type="Proteomes" id="UP001233360"/>
    </source>
</evidence>
<dbReference type="RefSeq" id="WP_307003747.1">
    <property type="nucleotide sequence ID" value="NZ_JAUTBK010000002.1"/>
</dbReference>
<feature type="transmembrane region" description="Helical" evidence="7">
    <location>
        <begin position="132"/>
        <end position="153"/>
    </location>
</feature>
<feature type="transmembrane region" description="Helical" evidence="7">
    <location>
        <begin position="197"/>
        <end position="216"/>
    </location>
</feature>
<dbReference type="NCBIfam" id="NF037981">
    <property type="entry name" value="NCS2_1"/>
    <property type="match status" value="1"/>
</dbReference>
<protein>
    <submittedName>
        <fullName evidence="8">Uracil-xanthine permease</fullName>
    </submittedName>
</protein>
<feature type="transmembrane region" description="Helical" evidence="7">
    <location>
        <begin position="380"/>
        <end position="399"/>
    </location>
</feature>
<gene>
    <name evidence="8" type="ORF">QE380_002247</name>
</gene>
<feature type="transmembrane region" description="Helical" evidence="7">
    <location>
        <begin position="81"/>
        <end position="99"/>
    </location>
</feature>
<name>A0ABU0UXP9_ACIBI</name>
<evidence type="ECO:0000256" key="1">
    <source>
        <dbReference type="ARBA" id="ARBA00004141"/>
    </source>
</evidence>
<comment type="subcellular location">
    <subcellularLocation>
        <location evidence="1">Membrane</location>
        <topology evidence="1">Multi-pass membrane protein</topology>
    </subcellularLocation>
</comment>
<organism evidence="8 9">
    <name type="scientific">Acinetobacter baylyi</name>
    <dbReference type="NCBI Taxonomy" id="202950"/>
    <lineage>
        <taxon>Bacteria</taxon>
        <taxon>Pseudomonadati</taxon>
        <taxon>Pseudomonadota</taxon>
        <taxon>Gammaproteobacteria</taxon>
        <taxon>Moraxellales</taxon>
        <taxon>Moraxellaceae</taxon>
        <taxon>Acinetobacter</taxon>
    </lineage>
</organism>
<feature type="transmembrane region" description="Helical" evidence="7">
    <location>
        <begin position="405"/>
        <end position="428"/>
    </location>
</feature>
<evidence type="ECO:0000256" key="7">
    <source>
        <dbReference type="SAM" id="Phobius"/>
    </source>
</evidence>
<feature type="transmembrane region" description="Helical" evidence="7">
    <location>
        <begin position="20"/>
        <end position="45"/>
    </location>
</feature>
<keyword evidence="3" id="KW-0813">Transport</keyword>
<dbReference type="InterPro" id="IPR006043">
    <property type="entry name" value="NCS2"/>
</dbReference>
<feature type="transmembrane region" description="Helical" evidence="7">
    <location>
        <begin position="319"/>
        <end position="338"/>
    </location>
</feature>
<evidence type="ECO:0000313" key="8">
    <source>
        <dbReference type="EMBL" id="MDQ1209324.1"/>
    </source>
</evidence>
<dbReference type="PANTHER" id="PTHR42810">
    <property type="entry name" value="PURINE PERMEASE C1399.01C-RELATED"/>
    <property type="match status" value="1"/>
</dbReference>
<dbReference type="Pfam" id="PF00860">
    <property type="entry name" value="Xan_ur_permease"/>
    <property type="match status" value="1"/>
</dbReference>
<sequence length="441" mass="47145">MSTVKNGTLEQDKLNWFKYLLFGIQHVLVMIAVPITSVFLVAKALSLSDQLTVNLMSATFLVCGLGTLLQSIGVYKFGSRLPFVMIPGGAPIVMFLGIAQEKDLATASGAVILTSLFYFIILPVFKCFLRFFPNIVIGTLLILVSINLIKIYGGLVIGKPDTADFASTLNIGLAFATIAASLFFARVLKGTLSQLSILLGLIFGTILSAFLGQMHFETITQPTIFSLPTIMPFGVPKFDLVATIPLLIFSLISMVEATGQTIAISDLVGKKETAFERVPPTIRGDALISLLGGWLGTSMIITSGENIGIVRATQVRSRYVTIIAGIILLIISVFTPLAHLANAIPVAVVSGTAIIVFSIIGTIGIDILRRVDLHEKGNMYVLAGALTMGLLPILVNGVYTNFPHALQPILNNGLAMGALTAILLNIVFSTHSQADAHQESK</sequence>
<keyword evidence="5 7" id="KW-1133">Transmembrane helix</keyword>
<feature type="transmembrane region" description="Helical" evidence="7">
    <location>
        <begin position="344"/>
        <end position="368"/>
    </location>
</feature>
<dbReference type="EMBL" id="JAUTBK010000002">
    <property type="protein sequence ID" value="MDQ1209324.1"/>
    <property type="molecule type" value="Genomic_DNA"/>
</dbReference>
<feature type="transmembrane region" description="Helical" evidence="7">
    <location>
        <begin position="236"/>
        <end position="255"/>
    </location>
</feature>
<comment type="caution">
    <text evidence="8">The sequence shown here is derived from an EMBL/GenBank/DDBJ whole genome shotgun (WGS) entry which is preliminary data.</text>
</comment>
<keyword evidence="9" id="KW-1185">Reference proteome</keyword>
<keyword evidence="4 7" id="KW-0812">Transmembrane</keyword>
<accession>A0ABU0UXP9</accession>
<evidence type="ECO:0000256" key="2">
    <source>
        <dbReference type="ARBA" id="ARBA00008821"/>
    </source>
</evidence>
<comment type="similarity">
    <text evidence="2">Belongs to the nucleobase:cation symporter-2 (NCS2) (TC 2.A.40) family.</text>
</comment>
<evidence type="ECO:0000256" key="4">
    <source>
        <dbReference type="ARBA" id="ARBA00022692"/>
    </source>
</evidence>
<proteinExistence type="inferred from homology"/>
<feature type="transmembrane region" description="Helical" evidence="7">
    <location>
        <begin position="105"/>
        <end position="125"/>
    </location>
</feature>
<feature type="transmembrane region" description="Helical" evidence="7">
    <location>
        <begin position="165"/>
        <end position="185"/>
    </location>
</feature>
<reference evidence="8 9" key="1">
    <citation type="submission" date="2023-07" db="EMBL/GenBank/DDBJ databases">
        <title>Functional and genomic diversity of the sorghum phyllosphere microbiome.</title>
        <authorList>
            <person name="Shade A."/>
        </authorList>
    </citation>
    <scope>NUCLEOTIDE SEQUENCE [LARGE SCALE GENOMIC DNA]</scope>
    <source>
        <strain evidence="8 9">SORGH_AS_0887</strain>
    </source>
</reference>
<evidence type="ECO:0000256" key="5">
    <source>
        <dbReference type="ARBA" id="ARBA00022989"/>
    </source>
</evidence>
<evidence type="ECO:0000256" key="3">
    <source>
        <dbReference type="ARBA" id="ARBA00022448"/>
    </source>
</evidence>
<feature type="transmembrane region" description="Helical" evidence="7">
    <location>
        <begin position="51"/>
        <end position="69"/>
    </location>
</feature>
<evidence type="ECO:0000256" key="6">
    <source>
        <dbReference type="ARBA" id="ARBA00023136"/>
    </source>
</evidence>
<keyword evidence="6 7" id="KW-0472">Membrane</keyword>
<dbReference type="PANTHER" id="PTHR42810:SF4">
    <property type="entry name" value="URIC ACID TRANSPORTER UACT"/>
    <property type="match status" value="1"/>
</dbReference>